<name>A0ABU8QHF9_9RHOB</name>
<dbReference type="RefSeq" id="WP_339403699.1">
    <property type="nucleotide sequence ID" value="NZ_JBBGAZ010000005.1"/>
</dbReference>
<gene>
    <name evidence="2" type="ORF">WG622_11445</name>
</gene>
<dbReference type="Proteomes" id="UP001368270">
    <property type="component" value="Unassembled WGS sequence"/>
</dbReference>
<keyword evidence="1" id="KW-0732">Signal</keyword>
<feature type="chain" id="PRO_5047417315" evidence="1">
    <location>
        <begin position="23"/>
        <end position="151"/>
    </location>
</feature>
<keyword evidence="3" id="KW-1185">Reference proteome</keyword>
<proteinExistence type="predicted"/>
<evidence type="ECO:0000256" key="1">
    <source>
        <dbReference type="SAM" id="SignalP"/>
    </source>
</evidence>
<sequence>MFTKKKILVAATAALVVGAATAATAFGVDASSVVEMGTHDLSGALAFQSSNDFGSSVGLSVVDEEAYQDYASHEFMRKYANFWEHNDWPDICKVAICIPDWMDGYNAVTDENVSALQSAGNVGKITEDGDINDYPPHIRPLIETLQSSFSG</sequence>
<accession>A0ABU8QHF9</accession>
<reference evidence="2 3" key="1">
    <citation type="submission" date="2024-03" db="EMBL/GenBank/DDBJ databases">
        <title>Cognatishimia coralii sp. nov., a marine bacterium isolated from coral surrounding seawater.</title>
        <authorList>
            <person name="Liu X."/>
            <person name="Liu S."/>
            <person name="Sun H."/>
            <person name="Zhang Y."/>
        </authorList>
    </citation>
    <scope>NUCLEOTIDE SEQUENCE [LARGE SCALE GENOMIC DNA]</scope>
    <source>
        <strain evidence="2 3">D5M38</strain>
    </source>
</reference>
<comment type="caution">
    <text evidence="2">The sequence shown here is derived from an EMBL/GenBank/DDBJ whole genome shotgun (WGS) entry which is preliminary data.</text>
</comment>
<protein>
    <submittedName>
        <fullName evidence="2">Uncharacterized protein</fullName>
    </submittedName>
</protein>
<organism evidence="2 3">
    <name type="scientific">Cognatishimia coralii</name>
    <dbReference type="NCBI Taxonomy" id="3083254"/>
    <lineage>
        <taxon>Bacteria</taxon>
        <taxon>Pseudomonadati</taxon>
        <taxon>Pseudomonadota</taxon>
        <taxon>Alphaproteobacteria</taxon>
        <taxon>Rhodobacterales</taxon>
        <taxon>Paracoccaceae</taxon>
        <taxon>Cognatishimia</taxon>
    </lineage>
</organism>
<evidence type="ECO:0000313" key="2">
    <source>
        <dbReference type="EMBL" id="MEJ5218861.1"/>
    </source>
</evidence>
<feature type="signal peptide" evidence="1">
    <location>
        <begin position="1"/>
        <end position="22"/>
    </location>
</feature>
<evidence type="ECO:0000313" key="3">
    <source>
        <dbReference type="Proteomes" id="UP001368270"/>
    </source>
</evidence>
<dbReference type="EMBL" id="JBBGAZ010000005">
    <property type="protein sequence ID" value="MEJ5218861.1"/>
    <property type="molecule type" value="Genomic_DNA"/>
</dbReference>